<proteinExistence type="predicted"/>
<reference evidence="1 2" key="1">
    <citation type="journal article" date="2009" name="Stand. Genomic Sci.">
        <title>Complete genome sequence of Kytococcus sedentarius type strain (541).</title>
        <authorList>
            <person name="Sims D."/>
            <person name="Brettin T."/>
            <person name="Detter J.C."/>
            <person name="Han C."/>
            <person name="Lapidus A."/>
            <person name="Copeland A."/>
            <person name="Glavina Del Rio T."/>
            <person name="Nolan M."/>
            <person name="Chen F."/>
            <person name="Lucas S."/>
            <person name="Tice H."/>
            <person name="Cheng J.F."/>
            <person name="Bruce D."/>
            <person name="Goodwin L."/>
            <person name="Pitluck S."/>
            <person name="Ovchinnikova G."/>
            <person name="Pati A."/>
            <person name="Ivanova N."/>
            <person name="Mavrommatis K."/>
            <person name="Chen A."/>
            <person name="Palaniappan K."/>
            <person name="D'haeseleer P."/>
            <person name="Chain P."/>
            <person name="Bristow J."/>
            <person name="Eisen J.A."/>
            <person name="Markowitz V."/>
            <person name="Hugenholtz P."/>
            <person name="Schneider S."/>
            <person name="Goker M."/>
            <person name="Pukall R."/>
            <person name="Kyrpides N.C."/>
            <person name="Klenk H.P."/>
        </authorList>
    </citation>
    <scope>NUCLEOTIDE SEQUENCE [LARGE SCALE GENOMIC DNA]</scope>
    <source>
        <strain evidence="2">ATCC 14392 / DSM 20547 / JCM 11482 / CCUG 33030 / NBRC 15357 / NCTC 11040 / CCM 314 / 541</strain>
    </source>
</reference>
<dbReference type="PANTHER" id="PTHR43393:SF3">
    <property type="entry name" value="LYSINE DECARBOXYLASE-LIKE PROTEIN"/>
    <property type="match status" value="1"/>
</dbReference>
<dbReference type="KEGG" id="kse:Ksed_11250"/>
<evidence type="ECO:0000313" key="1">
    <source>
        <dbReference type="EMBL" id="ACV06165.1"/>
    </source>
</evidence>
<dbReference type="AlphaFoldDB" id="C7NGZ5"/>
<dbReference type="Pfam" id="PF18306">
    <property type="entry name" value="LDcluster4"/>
    <property type="match status" value="1"/>
</dbReference>
<dbReference type="EMBL" id="CP001686">
    <property type="protein sequence ID" value="ACV06165.1"/>
    <property type="molecule type" value="Genomic_DNA"/>
</dbReference>
<dbReference type="InterPro" id="IPR041164">
    <property type="entry name" value="LDcluster4"/>
</dbReference>
<dbReference type="HOGENOM" id="CLU_064453_0_0_11"/>
<dbReference type="PANTHER" id="PTHR43393">
    <property type="entry name" value="CYTOKININ RIBOSIDE 5'-MONOPHOSPHATE PHOSPHORIBOHYDROLASE"/>
    <property type="match status" value="1"/>
</dbReference>
<dbReference type="Proteomes" id="UP000006666">
    <property type="component" value="Chromosome"/>
</dbReference>
<dbReference type="SUPFAM" id="SSF102405">
    <property type="entry name" value="MCP/YpsA-like"/>
    <property type="match status" value="1"/>
</dbReference>
<dbReference type="Gene3D" id="3.40.50.450">
    <property type="match status" value="1"/>
</dbReference>
<dbReference type="GO" id="GO:0005829">
    <property type="term" value="C:cytosol"/>
    <property type="evidence" value="ECO:0007669"/>
    <property type="project" value="TreeGrafter"/>
</dbReference>
<organism evidence="1 2">
    <name type="scientific">Kytococcus sedentarius (strain ATCC 14392 / DSM 20547 / JCM 11482 / CCUG 33030 / NBRC 15357 / NCTC 11040 / CCM 314 / 541)</name>
    <name type="common">Micrococcus sedentarius</name>
    <dbReference type="NCBI Taxonomy" id="478801"/>
    <lineage>
        <taxon>Bacteria</taxon>
        <taxon>Bacillati</taxon>
        <taxon>Actinomycetota</taxon>
        <taxon>Actinomycetes</taxon>
        <taxon>Micrococcales</taxon>
        <taxon>Kytococcaceae</taxon>
        <taxon>Kytococcus</taxon>
    </lineage>
</organism>
<protein>
    <submittedName>
        <fullName evidence="1">Predicted Rossmann fold nucleotide-binding protein</fullName>
    </submittedName>
</protein>
<evidence type="ECO:0000313" key="2">
    <source>
        <dbReference type="Proteomes" id="UP000006666"/>
    </source>
</evidence>
<accession>C7NGZ5</accession>
<gene>
    <name evidence="1" type="ordered locus">Ksed_11250</name>
</gene>
<name>C7NGZ5_KYTSD</name>
<dbReference type="eggNOG" id="COG1611">
    <property type="taxonomic scope" value="Bacteria"/>
</dbReference>
<keyword evidence="2" id="KW-1185">Reference proteome</keyword>
<sequence>MGVTPEPPHQTPAIPLAGHRVHAHTCGQEVATGEELDALLAQVEDGLRTLYRVALEDLDLRPFAARLLALPLPALRGLVLFGGQVPAPLRDHLLAAGATLFPAIPDAPVAPYRGHAYTAGELFAGLDRGYEQTPDARAYAWFRNERLEGDAYVSLLRAIHDDSMVDALIDPLAGRSVVGVMGGHSLARGTANFAAAAGLGHTLAQAGHVVLTGGGPGAMEAANLGALAPTAGALARALEVVGEVPSFEDVEAWARAGFAARAEWDEPADLRSVGIPTWFYGHEPPNVFGQLVAKMFSNALREDVLLAQSTAGLVVLPGAAGTVQEIFQVATRLYYATPGSELGALVLVGREHWTHRLPAWPLLQALGADRDMGTVLHLVDSVEEAAELIGPA</sequence>
<dbReference type="STRING" id="478801.Ksed_11250"/>
<dbReference type="InterPro" id="IPR052341">
    <property type="entry name" value="LOG_family_nucleotidases"/>
</dbReference>